<proteinExistence type="predicted"/>
<dbReference type="EMBL" id="DYUC01000016">
    <property type="protein sequence ID" value="HJG85774.1"/>
    <property type="molecule type" value="Genomic_DNA"/>
</dbReference>
<protein>
    <submittedName>
        <fullName evidence="1">Head-tail connector protein</fullName>
    </submittedName>
</protein>
<reference evidence="1" key="2">
    <citation type="submission" date="2021-09" db="EMBL/GenBank/DDBJ databases">
        <authorList>
            <person name="Gilroy R."/>
        </authorList>
    </citation>
    <scope>NUCLEOTIDE SEQUENCE</scope>
    <source>
        <strain evidence="1">CHK179-5677</strain>
    </source>
</reference>
<dbReference type="InterPro" id="IPR006450">
    <property type="entry name" value="Phage_HK97_gp6-like"/>
</dbReference>
<dbReference type="RefSeq" id="WP_295368635.1">
    <property type="nucleotide sequence ID" value="NZ_DYUC01000016.1"/>
</dbReference>
<dbReference type="AlphaFoldDB" id="A0A921ML37"/>
<dbReference type="Pfam" id="PF24829">
    <property type="entry name" value="Phage_connect_2"/>
    <property type="match status" value="1"/>
</dbReference>
<evidence type="ECO:0000313" key="2">
    <source>
        <dbReference type="Proteomes" id="UP000760668"/>
    </source>
</evidence>
<organism evidence="1 2">
    <name type="scientific">Pseudoflavonifractor capillosus</name>
    <dbReference type="NCBI Taxonomy" id="106588"/>
    <lineage>
        <taxon>Bacteria</taxon>
        <taxon>Bacillati</taxon>
        <taxon>Bacillota</taxon>
        <taxon>Clostridia</taxon>
        <taxon>Eubacteriales</taxon>
        <taxon>Oscillospiraceae</taxon>
        <taxon>Pseudoflavonifractor</taxon>
    </lineage>
</organism>
<accession>A0A921ML37</accession>
<sequence length="92" mass="10262">MTHVQDIRTALRISGTALDDEIQDTIDAAVLDLKTAGVERGDVDALTGMAVKLYARWQFDYRGKGEEYHRAYESLKAVLSMCEEYRGGGGYE</sequence>
<dbReference type="NCBIfam" id="TIGR01560">
    <property type="entry name" value="put_DNA_pack"/>
    <property type="match status" value="1"/>
</dbReference>
<dbReference type="InterPro" id="IPR056951">
    <property type="entry name" value="Phage_connect_2"/>
</dbReference>
<dbReference type="Proteomes" id="UP000760668">
    <property type="component" value="Unassembled WGS sequence"/>
</dbReference>
<name>A0A921ML37_9FIRM</name>
<evidence type="ECO:0000313" key="1">
    <source>
        <dbReference type="EMBL" id="HJG85774.1"/>
    </source>
</evidence>
<gene>
    <name evidence="1" type="ORF">K8V01_01895</name>
</gene>
<comment type="caution">
    <text evidence="1">The sequence shown here is derived from an EMBL/GenBank/DDBJ whole genome shotgun (WGS) entry which is preliminary data.</text>
</comment>
<reference evidence="1" key="1">
    <citation type="journal article" date="2021" name="PeerJ">
        <title>Extensive microbial diversity within the chicken gut microbiome revealed by metagenomics and culture.</title>
        <authorList>
            <person name="Gilroy R."/>
            <person name="Ravi A."/>
            <person name="Getino M."/>
            <person name="Pursley I."/>
            <person name="Horton D.L."/>
            <person name="Alikhan N.F."/>
            <person name="Baker D."/>
            <person name="Gharbi K."/>
            <person name="Hall N."/>
            <person name="Watson M."/>
            <person name="Adriaenssens E.M."/>
            <person name="Foster-Nyarko E."/>
            <person name="Jarju S."/>
            <person name="Secka A."/>
            <person name="Antonio M."/>
            <person name="Oren A."/>
            <person name="Chaudhuri R.R."/>
            <person name="La Ragione R."/>
            <person name="Hildebrand F."/>
            <person name="Pallen M.J."/>
        </authorList>
    </citation>
    <scope>NUCLEOTIDE SEQUENCE</scope>
    <source>
        <strain evidence="1">CHK179-5677</strain>
    </source>
</reference>